<gene>
    <name evidence="1" type="ORF">OCBIM_22012648mg</name>
</gene>
<feature type="non-terminal residue" evidence="1">
    <location>
        <position position="1"/>
    </location>
</feature>
<evidence type="ECO:0000313" key="1">
    <source>
        <dbReference type="EMBL" id="KOF66354.1"/>
    </source>
</evidence>
<name>A0A0L8FNT9_OCTBM</name>
<protein>
    <submittedName>
        <fullName evidence="1">Uncharacterized protein</fullName>
    </submittedName>
</protein>
<sequence>IKWEDYVTNIDELKREGQISMEATIIKNRLRWAGPGLTWGKNMLPMIFLFGELNNRRRTRRPPPPL</sequence>
<dbReference type="EMBL" id="KQ428193">
    <property type="protein sequence ID" value="KOF66354.1"/>
    <property type="molecule type" value="Genomic_DNA"/>
</dbReference>
<accession>A0A0L8FNT9</accession>
<dbReference type="AlphaFoldDB" id="A0A0L8FNT9"/>
<reference evidence="1" key="1">
    <citation type="submission" date="2015-07" db="EMBL/GenBank/DDBJ databases">
        <title>MeaNS - Measles Nucleotide Surveillance Program.</title>
        <authorList>
            <person name="Tran T."/>
            <person name="Druce J."/>
        </authorList>
    </citation>
    <scope>NUCLEOTIDE SEQUENCE</scope>
    <source>
        <strain evidence="1">UCB-OBI-ISO-001</strain>
        <tissue evidence="1">Gonad</tissue>
    </source>
</reference>
<organism evidence="1">
    <name type="scientific">Octopus bimaculoides</name>
    <name type="common">California two-spotted octopus</name>
    <dbReference type="NCBI Taxonomy" id="37653"/>
    <lineage>
        <taxon>Eukaryota</taxon>
        <taxon>Metazoa</taxon>
        <taxon>Spiralia</taxon>
        <taxon>Lophotrochozoa</taxon>
        <taxon>Mollusca</taxon>
        <taxon>Cephalopoda</taxon>
        <taxon>Coleoidea</taxon>
        <taxon>Octopodiformes</taxon>
        <taxon>Octopoda</taxon>
        <taxon>Incirrata</taxon>
        <taxon>Octopodidae</taxon>
        <taxon>Octopus</taxon>
    </lineage>
</organism>
<proteinExistence type="predicted"/>